<sequence length="45" mass="5251">MTISKQIKSAVEQINSSDFDHLFDEGKEDVVEYLDLDSYKRINTK</sequence>
<accession>A0A377I009</accession>
<proteinExistence type="predicted"/>
<name>A0A377I009_HAEPH</name>
<reference evidence="1 2" key="1">
    <citation type="submission" date="2018-06" db="EMBL/GenBank/DDBJ databases">
        <authorList>
            <consortium name="Pathogen Informatics"/>
            <person name="Doyle S."/>
        </authorList>
    </citation>
    <scope>NUCLEOTIDE SEQUENCE [LARGE SCALE GENOMIC DNA]</scope>
    <source>
        <strain evidence="1 2">NCTC10794</strain>
    </source>
</reference>
<evidence type="ECO:0000313" key="2">
    <source>
        <dbReference type="Proteomes" id="UP000254867"/>
    </source>
</evidence>
<protein>
    <submittedName>
        <fullName evidence="1">Uncharacterized protein</fullName>
    </submittedName>
</protein>
<organism evidence="1 2">
    <name type="scientific">Haemophilus parahaemolyticus</name>
    <dbReference type="NCBI Taxonomy" id="735"/>
    <lineage>
        <taxon>Bacteria</taxon>
        <taxon>Pseudomonadati</taxon>
        <taxon>Pseudomonadota</taxon>
        <taxon>Gammaproteobacteria</taxon>
        <taxon>Pasteurellales</taxon>
        <taxon>Pasteurellaceae</taxon>
        <taxon>Haemophilus</taxon>
    </lineage>
</organism>
<dbReference type="Proteomes" id="UP000254867">
    <property type="component" value="Unassembled WGS sequence"/>
</dbReference>
<dbReference type="RefSeq" id="WP_181874565.1">
    <property type="nucleotide sequence ID" value="NZ_UGHH01000002.1"/>
</dbReference>
<gene>
    <name evidence="1" type="ORF">NCTC10794_00812</name>
</gene>
<evidence type="ECO:0000313" key="1">
    <source>
        <dbReference type="EMBL" id="STO63764.1"/>
    </source>
</evidence>
<dbReference type="AlphaFoldDB" id="A0A377I009"/>
<dbReference type="EMBL" id="UGHH01000002">
    <property type="protein sequence ID" value="STO63764.1"/>
    <property type="molecule type" value="Genomic_DNA"/>
</dbReference>